<dbReference type="InterPro" id="IPR017501">
    <property type="entry name" value="Phage_infect_YhgE_C"/>
</dbReference>
<dbReference type="Pfam" id="PF12698">
    <property type="entry name" value="ABC2_membrane_3"/>
    <property type="match status" value="2"/>
</dbReference>
<feature type="compositionally biased region" description="Polar residues" evidence="5">
    <location>
        <begin position="589"/>
        <end position="598"/>
    </location>
</feature>
<evidence type="ECO:0000313" key="8">
    <source>
        <dbReference type="EMBL" id="RST59782.1"/>
    </source>
</evidence>
<reference evidence="8 9" key="1">
    <citation type="submission" date="2018-12" db="EMBL/GenBank/DDBJ databases">
        <authorList>
            <person name="Sun L."/>
            <person name="Chen Z."/>
        </authorList>
    </citation>
    <scope>NUCLEOTIDE SEQUENCE [LARGE SCALE GENOMIC DNA]</scope>
    <source>
        <strain evidence="8 9">LMG 29736</strain>
    </source>
</reference>
<dbReference type="InterPro" id="IPR013525">
    <property type="entry name" value="ABC2_TM"/>
</dbReference>
<dbReference type="RefSeq" id="WP_120115888.1">
    <property type="nucleotide sequence ID" value="NZ_QYTW02000008.1"/>
</dbReference>
<keyword evidence="2 6" id="KW-0812">Transmembrane</keyword>
<name>A0A429X8R5_SIMTE</name>
<sequence length="842" mass="90348">MEKSSFISEWKQILTNKKVLIPIIAVAFVPLLYAGMFLWAFWDPYNYLSDLPVAVVNEDAGADYEGEHLELGKELVDKLKDNDEFQFQFVPKQEGYRDLENRKYYMLIEIPKNFSENATTLMDEKPKKLELKYVPNEAYNFLSSQIGETAAKEIKAEVSKAVTSTYAETMFDKVEDVAEGLEKASDGSKKLDDGAKELADGSKELKDNLEVLASSSIEFENGVTKARSGSGELADGSHDLADGMNQLTDASGKLAGASKDVQKGSHALNSGISQVNNGLQELNGKVPDLVAGTGKVQDGLNQLQTQLPKQMADSIGAKIKASSGEMDAGLDQLNQGINNSLKNELAPKLSSGVSSAVSSQISSEVGAAVDQLEGTIAEMQKQQMETLYASLLKNGVPKETVDGVFSQMAQESPSTEAIKGQLQTKLGNMEGQIKAGVEAGVQQGIDQATAGINEGFNQYKSEVNKKLGGATAGLDKEIQQAIDPVFDQLSNGLGTIQSGQVALQEGVQKLSNGAKELQDGSSKLSSGQKEYVNNMEVFNQKIKEANSGAHQLSDGANELSNGMGQLADGSSKIKDGSQKLAEGSGKLSDGTTELQDGTTELHEKLSEAADEAGSVDANDDTYDMMGSPVDVNKEEVNPVPNYGTGFAPYFISLGLFVGALLMTIVFNLRDPAVNPRNGITWFLGKFGVVAITGVIQALLVDAILLFGLGIEVKSVPLFIFVSIITSLSFMTLIQLLVTTLGDPGRFIAIIILILQLTTSAGTFPLELIPRFIQPLNSLLPMTYSVQAFKAVISSGDYSFMWQNVGILGLYMLGCAALTMAFFIVKNNVNNKKELHQNADASI</sequence>
<dbReference type="NCBIfam" id="TIGR03057">
    <property type="entry name" value="xxxLxxG_by_4"/>
    <property type="match status" value="8"/>
</dbReference>
<evidence type="ECO:0000256" key="1">
    <source>
        <dbReference type="ARBA" id="ARBA00004141"/>
    </source>
</evidence>
<dbReference type="NCBIfam" id="TIGR03061">
    <property type="entry name" value="pip_yhgE_Nterm"/>
    <property type="match status" value="1"/>
</dbReference>
<dbReference type="Gene3D" id="3.40.1710.10">
    <property type="entry name" value="abc type-2 transporter like domain"/>
    <property type="match status" value="1"/>
</dbReference>
<dbReference type="InterPro" id="IPR017500">
    <property type="entry name" value="Phage_infect_YhgE_N"/>
</dbReference>
<evidence type="ECO:0000256" key="2">
    <source>
        <dbReference type="ARBA" id="ARBA00022692"/>
    </source>
</evidence>
<feature type="region of interest" description="Disordered" evidence="5">
    <location>
        <begin position="549"/>
        <end position="598"/>
    </location>
</feature>
<dbReference type="InterPro" id="IPR051328">
    <property type="entry name" value="T7SS_ABC-Transporter"/>
</dbReference>
<feature type="transmembrane region" description="Helical" evidence="6">
    <location>
        <begin position="20"/>
        <end position="42"/>
    </location>
</feature>
<feature type="transmembrane region" description="Helical" evidence="6">
    <location>
        <begin position="686"/>
        <end position="710"/>
    </location>
</feature>
<evidence type="ECO:0000313" key="9">
    <source>
        <dbReference type="Proteomes" id="UP000287296"/>
    </source>
</evidence>
<dbReference type="NCBIfam" id="TIGR03062">
    <property type="entry name" value="pip_yhgE_Cterm"/>
    <property type="match status" value="1"/>
</dbReference>
<feature type="domain" description="ABC-2 type transporter transmembrane" evidence="7">
    <location>
        <begin position="621"/>
        <end position="818"/>
    </location>
</feature>
<feature type="transmembrane region" description="Helical" evidence="6">
    <location>
        <begin position="804"/>
        <end position="824"/>
    </location>
</feature>
<accession>A0A429X8R5</accession>
<dbReference type="OrthoDB" id="9811483at2"/>
<evidence type="ECO:0000256" key="6">
    <source>
        <dbReference type="SAM" id="Phobius"/>
    </source>
</evidence>
<evidence type="ECO:0000256" key="5">
    <source>
        <dbReference type="SAM" id="MobiDB-lite"/>
    </source>
</evidence>
<feature type="transmembrane region" description="Helical" evidence="6">
    <location>
        <begin position="646"/>
        <end position="666"/>
    </location>
</feature>
<comment type="caution">
    <text evidence="8">The sequence shown here is derived from an EMBL/GenBank/DDBJ whole genome shotgun (WGS) entry which is preliminary data.</text>
</comment>
<dbReference type="Gene3D" id="1.10.287.950">
    <property type="entry name" value="Methyl-accepting chemotaxis protein"/>
    <property type="match status" value="1"/>
</dbReference>
<protein>
    <submittedName>
        <fullName evidence="8">YhgE/Pip domain-containing protein</fullName>
    </submittedName>
</protein>
<dbReference type="PANTHER" id="PTHR43077">
    <property type="entry name" value="TRANSPORT PERMEASE YVFS-RELATED"/>
    <property type="match status" value="1"/>
</dbReference>
<dbReference type="GO" id="GO:0140359">
    <property type="term" value="F:ABC-type transporter activity"/>
    <property type="evidence" value="ECO:0007669"/>
    <property type="project" value="InterPro"/>
</dbReference>
<proteinExistence type="predicted"/>
<comment type="subcellular location">
    <subcellularLocation>
        <location evidence="1">Membrane</location>
        <topology evidence="1">Multi-pass membrane protein</topology>
    </subcellularLocation>
</comment>
<feature type="domain" description="ABC-2 type transporter transmembrane" evidence="7">
    <location>
        <begin position="25"/>
        <end position="167"/>
    </location>
</feature>
<evidence type="ECO:0000256" key="3">
    <source>
        <dbReference type="ARBA" id="ARBA00022989"/>
    </source>
</evidence>
<dbReference type="InterPro" id="IPR023908">
    <property type="entry name" value="xxxLxxG_rpt"/>
</dbReference>
<feature type="transmembrane region" description="Helical" evidence="6">
    <location>
        <begin position="746"/>
        <end position="765"/>
    </location>
</feature>
<dbReference type="PANTHER" id="PTHR43077:SF5">
    <property type="entry name" value="PHAGE INFECTION PROTEIN"/>
    <property type="match status" value="1"/>
</dbReference>
<dbReference type="SUPFAM" id="SSF58104">
    <property type="entry name" value="Methyl-accepting chemotaxis protein (MCP) signaling domain"/>
    <property type="match status" value="1"/>
</dbReference>
<keyword evidence="3 6" id="KW-1133">Transmembrane helix</keyword>
<keyword evidence="4 6" id="KW-0472">Membrane</keyword>
<dbReference type="AlphaFoldDB" id="A0A429X8R5"/>
<evidence type="ECO:0000256" key="4">
    <source>
        <dbReference type="ARBA" id="ARBA00023136"/>
    </source>
</evidence>
<dbReference type="GO" id="GO:0016020">
    <property type="term" value="C:membrane"/>
    <property type="evidence" value="ECO:0007669"/>
    <property type="project" value="UniProtKB-SubCell"/>
</dbReference>
<gene>
    <name evidence="8" type="ORF">D5F11_010235</name>
</gene>
<dbReference type="EMBL" id="QYTW02000008">
    <property type="protein sequence ID" value="RST59782.1"/>
    <property type="molecule type" value="Genomic_DNA"/>
</dbReference>
<organism evidence="8 9">
    <name type="scientific">Siminovitchia terrae</name>
    <name type="common">Bacillus terrae</name>
    <dbReference type="NCBI Taxonomy" id="1914933"/>
    <lineage>
        <taxon>Bacteria</taxon>
        <taxon>Bacillati</taxon>
        <taxon>Bacillota</taxon>
        <taxon>Bacilli</taxon>
        <taxon>Bacillales</taxon>
        <taxon>Bacillaceae</taxon>
        <taxon>Siminovitchia</taxon>
    </lineage>
</organism>
<evidence type="ECO:0000259" key="7">
    <source>
        <dbReference type="Pfam" id="PF12698"/>
    </source>
</evidence>
<dbReference type="Proteomes" id="UP000287296">
    <property type="component" value="Unassembled WGS sequence"/>
</dbReference>
<feature type="transmembrane region" description="Helical" evidence="6">
    <location>
        <begin position="716"/>
        <end position="737"/>
    </location>
</feature>